<evidence type="ECO:0000313" key="8">
    <source>
        <dbReference type="Proteomes" id="UP000607197"/>
    </source>
</evidence>
<feature type="domain" description="TMEM205-like" evidence="6">
    <location>
        <begin position="15"/>
        <end position="108"/>
    </location>
</feature>
<reference evidence="7" key="1">
    <citation type="journal article" date="2014" name="Int. J. Syst. Evol. Microbiol.">
        <title>Complete genome sequence of Corynebacterium casei LMG S-19264T (=DSM 44701T), isolated from a smear-ripened cheese.</title>
        <authorList>
            <consortium name="US DOE Joint Genome Institute (JGI-PGF)"/>
            <person name="Walter F."/>
            <person name="Albersmeier A."/>
            <person name="Kalinowski J."/>
            <person name="Ruckert C."/>
        </authorList>
    </citation>
    <scope>NUCLEOTIDE SEQUENCE</scope>
    <source>
        <strain evidence="7">JCM 19596</strain>
    </source>
</reference>
<evidence type="ECO:0000256" key="1">
    <source>
        <dbReference type="ARBA" id="ARBA00004370"/>
    </source>
</evidence>
<feature type="transmembrane region" description="Helical" evidence="5">
    <location>
        <begin position="81"/>
        <end position="100"/>
    </location>
</feature>
<keyword evidence="4 5" id="KW-0472">Membrane</keyword>
<dbReference type="RefSeq" id="WP_229774003.1">
    <property type="nucleotide sequence ID" value="NZ_BMPG01000002.1"/>
</dbReference>
<sequence length="139" mass="14118">MSLATALAGFVVDASLGSWLGAMAFFSFVAAPTTFRVLDDDAGRVVNAIFPTYYVVGVALGALAVVAWAALGALSAAPSLGVPAMALVGVLCHAYARWALVPKMEAAGDDAFATYHKQSVGLNGVAILAVTLALLAAQF</sequence>
<name>A0A830F427_9EURY</name>
<dbReference type="GO" id="GO:0016020">
    <property type="term" value="C:membrane"/>
    <property type="evidence" value="ECO:0007669"/>
    <property type="project" value="UniProtKB-SubCell"/>
</dbReference>
<dbReference type="Proteomes" id="UP000607197">
    <property type="component" value="Unassembled WGS sequence"/>
</dbReference>
<keyword evidence="2 5" id="KW-0812">Transmembrane</keyword>
<dbReference type="Pfam" id="PF13664">
    <property type="entry name" value="DUF4149"/>
    <property type="match status" value="1"/>
</dbReference>
<reference evidence="7" key="2">
    <citation type="submission" date="2020-09" db="EMBL/GenBank/DDBJ databases">
        <authorList>
            <person name="Sun Q."/>
            <person name="Ohkuma M."/>
        </authorList>
    </citation>
    <scope>NUCLEOTIDE SEQUENCE</scope>
    <source>
        <strain evidence="7">JCM 19596</strain>
    </source>
</reference>
<feature type="transmembrane region" description="Helical" evidence="5">
    <location>
        <begin position="54"/>
        <end position="74"/>
    </location>
</feature>
<evidence type="ECO:0000256" key="2">
    <source>
        <dbReference type="ARBA" id="ARBA00022692"/>
    </source>
</evidence>
<organism evidence="7 8">
    <name type="scientific">Halocalculus aciditolerans</name>
    <dbReference type="NCBI Taxonomy" id="1383812"/>
    <lineage>
        <taxon>Archaea</taxon>
        <taxon>Methanobacteriati</taxon>
        <taxon>Methanobacteriota</taxon>
        <taxon>Stenosarchaea group</taxon>
        <taxon>Halobacteria</taxon>
        <taxon>Halobacteriales</taxon>
        <taxon>Halobacteriaceae</taxon>
        <taxon>Halocalculus</taxon>
    </lineage>
</organism>
<keyword evidence="8" id="KW-1185">Reference proteome</keyword>
<evidence type="ECO:0000313" key="7">
    <source>
        <dbReference type="EMBL" id="GGL60609.1"/>
    </source>
</evidence>
<gene>
    <name evidence="7" type="ORF">GCM10009039_18590</name>
</gene>
<dbReference type="AlphaFoldDB" id="A0A830F427"/>
<feature type="transmembrane region" description="Helical" evidence="5">
    <location>
        <begin position="120"/>
        <end position="137"/>
    </location>
</feature>
<accession>A0A830F427</accession>
<proteinExistence type="predicted"/>
<evidence type="ECO:0000259" key="6">
    <source>
        <dbReference type="Pfam" id="PF13664"/>
    </source>
</evidence>
<comment type="caution">
    <text evidence="7">The sequence shown here is derived from an EMBL/GenBank/DDBJ whole genome shotgun (WGS) entry which is preliminary data.</text>
</comment>
<evidence type="ECO:0000256" key="3">
    <source>
        <dbReference type="ARBA" id="ARBA00022989"/>
    </source>
</evidence>
<dbReference type="EMBL" id="BMPG01000002">
    <property type="protein sequence ID" value="GGL60609.1"/>
    <property type="molecule type" value="Genomic_DNA"/>
</dbReference>
<keyword evidence="3 5" id="KW-1133">Transmembrane helix</keyword>
<evidence type="ECO:0000256" key="4">
    <source>
        <dbReference type="ARBA" id="ARBA00023136"/>
    </source>
</evidence>
<dbReference type="InterPro" id="IPR025423">
    <property type="entry name" value="TMEM205-like"/>
</dbReference>
<comment type="subcellular location">
    <subcellularLocation>
        <location evidence="1">Membrane</location>
    </subcellularLocation>
</comment>
<evidence type="ECO:0000256" key="5">
    <source>
        <dbReference type="SAM" id="Phobius"/>
    </source>
</evidence>
<protein>
    <recommendedName>
        <fullName evidence="6">TMEM205-like domain-containing protein</fullName>
    </recommendedName>
</protein>